<keyword evidence="4" id="KW-1185">Reference proteome</keyword>
<comment type="similarity">
    <text evidence="1">Belongs to the 4-hydroxybenzoyl-CoA thioesterase family.</text>
</comment>
<dbReference type="InterPro" id="IPR029069">
    <property type="entry name" value="HotDog_dom_sf"/>
</dbReference>
<reference evidence="3 4" key="1">
    <citation type="journal article" date="2014" name="PLoS Genet.">
        <title>Phylogenetically driven sequencing of extremely halophilic archaea reveals strategies for static and dynamic osmo-response.</title>
        <authorList>
            <person name="Becker E.A."/>
            <person name="Seitzer P.M."/>
            <person name="Tritt A."/>
            <person name="Larsen D."/>
            <person name="Krusor M."/>
            <person name="Yao A.I."/>
            <person name="Wu D."/>
            <person name="Madern D."/>
            <person name="Eisen J.A."/>
            <person name="Darling A.E."/>
            <person name="Facciotti M.T."/>
        </authorList>
    </citation>
    <scope>NUCLEOTIDE SEQUENCE [LARGE SCALE GENOMIC DNA]</scope>
    <source>
        <strain evidence="3 4">JCM 14624</strain>
    </source>
</reference>
<dbReference type="RefSeq" id="WP_007704044.1">
    <property type="nucleotide sequence ID" value="NZ_AOIQ01000021.1"/>
</dbReference>
<accession>M0BDK5</accession>
<name>M0BDK5_9EURY</name>
<dbReference type="Pfam" id="PF13279">
    <property type="entry name" value="4HBT_2"/>
    <property type="match status" value="1"/>
</dbReference>
<sequence>MSDSSETSVDIPYDGSDDAFETVSENRVRLAETDLGGVVFYGEYVTYQDAAVAAYRRQLGYGGEYVREPDLTTRVVATELEYYASARFEDVLENEVRVSRIGRTSVTYDHRIRRKADGELLAEGTVTQVVVDTETAESAPVPAEMRQAIVDRQSS</sequence>
<proteinExistence type="inferred from homology"/>
<dbReference type="InterPro" id="IPR006684">
    <property type="entry name" value="YbgC/YbaW"/>
</dbReference>
<evidence type="ECO:0000256" key="2">
    <source>
        <dbReference type="ARBA" id="ARBA00022801"/>
    </source>
</evidence>
<dbReference type="PIRSF" id="PIRSF003230">
    <property type="entry name" value="YbgC"/>
    <property type="match status" value="1"/>
</dbReference>
<protein>
    <submittedName>
        <fullName evidence="3">Thioesterase superfamily protein</fullName>
    </submittedName>
</protein>
<dbReference type="PANTHER" id="PTHR31793">
    <property type="entry name" value="4-HYDROXYBENZOYL-COA THIOESTERASE FAMILY MEMBER"/>
    <property type="match status" value="1"/>
</dbReference>
<dbReference type="PANTHER" id="PTHR31793:SF27">
    <property type="entry name" value="NOVEL THIOESTERASE SUPERFAMILY DOMAIN AND SAPOSIN A-TYPE DOMAIN CONTAINING PROTEIN (0610012H03RIK)"/>
    <property type="match status" value="1"/>
</dbReference>
<dbReference type="AlphaFoldDB" id="M0BDK5"/>
<organism evidence="3 4">
    <name type="scientific">Halovivax asiaticus JCM 14624</name>
    <dbReference type="NCBI Taxonomy" id="1227490"/>
    <lineage>
        <taxon>Archaea</taxon>
        <taxon>Methanobacteriati</taxon>
        <taxon>Methanobacteriota</taxon>
        <taxon>Stenosarchaea group</taxon>
        <taxon>Halobacteria</taxon>
        <taxon>Halobacteriales</taxon>
        <taxon>Natrialbaceae</taxon>
        <taxon>Halovivax</taxon>
    </lineage>
</organism>
<dbReference type="STRING" id="1227490.C479_14448"/>
<dbReference type="GO" id="GO:0047617">
    <property type="term" value="F:fatty acyl-CoA hydrolase activity"/>
    <property type="evidence" value="ECO:0007669"/>
    <property type="project" value="TreeGrafter"/>
</dbReference>
<dbReference type="SUPFAM" id="SSF54637">
    <property type="entry name" value="Thioesterase/thiol ester dehydrase-isomerase"/>
    <property type="match status" value="1"/>
</dbReference>
<dbReference type="Proteomes" id="UP000011560">
    <property type="component" value="Unassembled WGS sequence"/>
</dbReference>
<gene>
    <name evidence="3" type="ORF">C479_14448</name>
</gene>
<dbReference type="Gene3D" id="3.10.129.10">
    <property type="entry name" value="Hotdog Thioesterase"/>
    <property type="match status" value="1"/>
</dbReference>
<dbReference type="OrthoDB" id="42004at2157"/>
<evidence type="ECO:0000313" key="3">
    <source>
        <dbReference type="EMBL" id="ELZ08547.1"/>
    </source>
</evidence>
<dbReference type="CDD" id="cd00586">
    <property type="entry name" value="4HBT"/>
    <property type="match status" value="1"/>
</dbReference>
<evidence type="ECO:0000313" key="4">
    <source>
        <dbReference type="Proteomes" id="UP000011560"/>
    </source>
</evidence>
<keyword evidence="2" id="KW-0378">Hydrolase</keyword>
<evidence type="ECO:0000256" key="1">
    <source>
        <dbReference type="ARBA" id="ARBA00005953"/>
    </source>
</evidence>
<dbReference type="InterPro" id="IPR050563">
    <property type="entry name" value="4-hydroxybenzoyl-CoA_TE"/>
</dbReference>
<comment type="caution">
    <text evidence="3">The sequence shown here is derived from an EMBL/GenBank/DDBJ whole genome shotgun (WGS) entry which is preliminary data.</text>
</comment>
<dbReference type="EMBL" id="AOIQ01000021">
    <property type="protein sequence ID" value="ELZ08547.1"/>
    <property type="molecule type" value="Genomic_DNA"/>
</dbReference>